<evidence type="ECO:0000256" key="1">
    <source>
        <dbReference type="SAM" id="MobiDB-lite"/>
    </source>
</evidence>
<evidence type="ECO:0008006" key="4">
    <source>
        <dbReference type="Google" id="ProtNLM"/>
    </source>
</evidence>
<evidence type="ECO:0000313" key="2">
    <source>
        <dbReference type="EMBL" id="BCB73866.1"/>
    </source>
</evidence>
<reference evidence="2 3" key="1">
    <citation type="submission" date="2020-03" db="EMBL/GenBank/DDBJ databases">
        <title>Whole genome shotgun sequence of Phytohabitans flavus NBRC 107702.</title>
        <authorList>
            <person name="Komaki H."/>
            <person name="Tamura T."/>
        </authorList>
    </citation>
    <scope>NUCLEOTIDE SEQUENCE [LARGE SCALE GENOMIC DNA]</scope>
    <source>
        <strain evidence="2 3">NBRC 107702</strain>
    </source>
</reference>
<dbReference type="AlphaFoldDB" id="A0A6F8XJ78"/>
<accession>A0A6F8XJ78</accession>
<organism evidence="2 3">
    <name type="scientific">Phytohabitans flavus</name>
    <dbReference type="NCBI Taxonomy" id="1076124"/>
    <lineage>
        <taxon>Bacteria</taxon>
        <taxon>Bacillati</taxon>
        <taxon>Actinomycetota</taxon>
        <taxon>Actinomycetes</taxon>
        <taxon>Micromonosporales</taxon>
        <taxon>Micromonosporaceae</taxon>
    </lineage>
</organism>
<dbReference type="Proteomes" id="UP000502508">
    <property type="component" value="Chromosome"/>
</dbReference>
<keyword evidence="3" id="KW-1185">Reference proteome</keyword>
<evidence type="ECO:0000313" key="3">
    <source>
        <dbReference type="Proteomes" id="UP000502508"/>
    </source>
</evidence>
<reference evidence="2 3" key="2">
    <citation type="submission" date="2020-03" db="EMBL/GenBank/DDBJ databases">
        <authorList>
            <person name="Ichikawa N."/>
            <person name="Kimura A."/>
            <person name="Kitahashi Y."/>
            <person name="Uohara A."/>
        </authorList>
    </citation>
    <scope>NUCLEOTIDE SEQUENCE [LARGE SCALE GENOMIC DNA]</scope>
    <source>
        <strain evidence="2 3">NBRC 107702</strain>
    </source>
</reference>
<name>A0A6F8XJ78_9ACTN</name>
<dbReference type="EMBL" id="AP022870">
    <property type="protein sequence ID" value="BCB73866.1"/>
    <property type="molecule type" value="Genomic_DNA"/>
</dbReference>
<gene>
    <name evidence="2" type="ORF">Pflav_002760</name>
</gene>
<sequence>MLGAIGAGHLTGGVAEDETPATGSSHMVPTSAPGDTPSPLVLSTVGDPSATRAHLVALATVAGRARETTGPGAYAYVHVQSWAAGQSRGASPTSRDERLWWAADRSGRAATTVLSQPPPVPVPTVPEASTSDTTITTYKPGKVPVVVDAPSVQAPLLAFQLADQQPLSEGPRGVLRAVADLYRSHHLDPAQRAAALKVLADTDGVDYRGTVVDRSGRSGIAVSVDSDGGATRDVAVFDPRAGRLLSYERVELVGAATSPSRSPALVAYVLYLNSGRTETAGAIP</sequence>
<dbReference type="KEGG" id="pfla:Pflav_002760"/>
<feature type="compositionally biased region" description="Gly residues" evidence="1">
    <location>
        <begin position="1"/>
        <end position="11"/>
    </location>
</feature>
<protein>
    <recommendedName>
        <fullName evidence="4">CU044_5270 family protein</fullName>
    </recommendedName>
</protein>
<feature type="region of interest" description="Disordered" evidence="1">
    <location>
        <begin position="1"/>
        <end position="40"/>
    </location>
</feature>
<proteinExistence type="predicted"/>